<comment type="caution">
    <text evidence="9">The sequence shown here is derived from an EMBL/GenBank/DDBJ whole genome shotgun (WGS) entry which is preliminary data.</text>
</comment>
<keyword evidence="10" id="KW-1185">Reference proteome</keyword>
<dbReference type="InterPro" id="IPR023828">
    <property type="entry name" value="Peptidase_S8_Ser-AS"/>
</dbReference>
<dbReference type="PROSITE" id="PS51892">
    <property type="entry name" value="SUBTILASE"/>
    <property type="match status" value="1"/>
</dbReference>
<dbReference type="GO" id="GO:0008233">
    <property type="term" value="F:peptidase activity"/>
    <property type="evidence" value="ECO:0007669"/>
    <property type="project" value="UniProtKB-KW"/>
</dbReference>
<feature type="active site" description="Charge relay system" evidence="5">
    <location>
        <position position="265"/>
    </location>
</feature>
<gene>
    <name evidence="9" type="ORF">VPK24_15090</name>
</gene>
<reference evidence="10" key="1">
    <citation type="journal article" date="2024" name="Algal Res.">
        <title>Biochemical, toxicological and genomic investigation of a high-biomass producing Limnothrix strain isolated from Italian shallow drinking water reservoir.</title>
        <authorList>
            <person name="Simonazzi M."/>
            <person name="Shishido T.K."/>
            <person name="Delbaje E."/>
            <person name="Wahlsten M."/>
            <person name="Fewer D.P."/>
            <person name="Sivonen K."/>
            <person name="Pezzolesi L."/>
            <person name="Pistocchi R."/>
        </authorList>
    </citation>
    <scope>NUCLEOTIDE SEQUENCE [LARGE SCALE GENOMIC DNA]</scope>
    <source>
        <strain evidence="10">LRLZ20PSL1</strain>
    </source>
</reference>
<keyword evidence="4 5" id="KW-0720">Serine protease</keyword>
<dbReference type="PROSITE" id="PS00138">
    <property type="entry name" value="SUBTILASE_SER"/>
    <property type="match status" value="1"/>
</dbReference>
<dbReference type="Pfam" id="PF18047">
    <property type="entry name" value="PatG_D"/>
    <property type="match status" value="1"/>
</dbReference>
<dbReference type="InterPro" id="IPR000209">
    <property type="entry name" value="Peptidase_S8/S53_dom"/>
</dbReference>
<keyword evidence="2 5" id="KW-0645">Protease</keyword>
<dbReference type="PANTHER" id="PTHR43806">
    <property type="entry name" value="PEPTIDASE S8"/>
    <property type="match status" value="1"/>
</dbReference>
<evidence type="ECO:0000259" key="7">
    <source>
        <dbReference type="Pfam" id="PF18047"/>
    </source>
</evidence>
<sequence>MPNLADISGMSALRSRTLGDPRIKIAVLDGKVDLDRACFQGGNLTRIDPYWIESFEIDPADIQAFVEIDLHAKAAGLSEEESGKLMEAAIPDANIRSSIHLQSHAAHIISTICGQPGSPVEGIAPRATVINIPIAVNAEDFINPLNLSRAISTAIEQDVNIIHCAACHPTQSGIAHEFIEKAIKQAQENNILVIAPGGNDKGECWCIPAVLDHVLTVGAMKDTGEPFKFSNFGGKYASQGILAPGENVLGALPGTDIPIRQKGTSCAAPIITGTAALLMSLQLEQGLAPDAEAVRAALLNSAIPCDPETTEEPERCLLGRVNIAGAYELITGTPLSTLAASSETSDLLADSDSATAAAPKLDGDQELAKPFLMLVPEFSPPESSPNVALVAPPQEPLIVAAAVETTPAITGAMTGAISAPSITPSAATASPRSNLVYALGTIGYDFGTEARRDTFKQFMPSVAIGSTQVPANPYDARQMADYLEANLFEAKSLIWTLNLELTPVYAIKPVGAFGADIYELLTYLLAGQVLAEEDADYVERVSIPGIVTDEMVRLFSGQEVPILKVNSPRGMYGWKVNSLVDSALQIVGAEQEMADENRMRRSLTSFLNRVYYDLRNLGQLARDRALNFAATNAFQAVQTFSNAVAQGMELADIDVEKSPFCRYGSDCWDVKLKFFDPDNGRRAKRVFRFTIDVSDRMPVTLGKVRSWAVSK</sequence>
<dbReference type="InterPro" id="IPR034056">
    <property type="entry name" value="Pep_S8_PatG/PatA-like"/>
</dbReference>
<evidence type="ECO:0000256" key="4">
    <source>
        <dbReference type="ARBA" id="ARBA00022825"/>
    </source>
</evidence>
<dbReference type="InterPro" id="IPR040636">
    <property type="entry name" value="PatG_C"/>
</dbReference>
<dbReference type="Proteomes" id="UP001604335">
    <property type="component" value="Unassembled WGS sequence"/>
</dbReference>
<evidence type="ECO:0000313" key="9">
    <source>
        <dbReference type="EMBL" id="MFG3818967.1"/>
    </source>
</evidence>
<dbReference type="NCBIfam" id="TIGR03895">
    <property type="entry name" value="protease_PatA"/>
    <property type="match status" value="1"/>
</dbReference>
<dbReference type="InterPro" id="IPR023830">
    <property type="entry name" value="Peptidase_S8A_PatG"/>
</dbReference>
<dbReference type="Pfam" id="PF00082">
    <property type="entry name" value="Peptidase_S8"/>
    <property type="match status" value="1"/>
</dbReference>
<keyword evidence="3 5" id="KW-0378">Hydrolase</keyword>
<name>A0ABW7CCU5_9CYAN</name>
<evidence type="ECO:0000256" key="1">
    <source>
        <dbReference type="ARBA" id="ARBA00011073"/>
    </source>
</evidence>
<evidence type="ECO:0000259" key="6">
    <source>
        <dbReference type="Pfam" id="PF00082"/>
    </source>
</evidence>
<dbReference type="Pfam" id="PF18065">
    <property type="entry name" value="PatG_C"/>
    <property type="match status" value="1"/>
</dbReference>
<feature type="domain" description="PatG" evidence="7">
    <location>
        <begin position="436"/>
        <end position="547"/>
    </location>
</feature>
<evidence type="ECO:0000256" key="2">
    <source>
        <dbReference type="ARBA" id="ARBA00022670"/>
    </source>
</evidence>
<proteinExistence type="inferred from homology"/>
<dbReference type="InterPro" id="IPR040483">
    <property type="entry name" value="PatG_dom"/>
</dbReference>
<dbReference type="EMBL" id="JAZAQF010000086">
    <property type="protein sequence ID" value="MFG3818967.1"/>
    <property type="molecule type" value="Genomic_DNA"/>
</dbReference>
<organism evidence="9 10">
    <name type="scientific">Limnothrix redekei LRLZ20PSL1</name>
    <dbReference type="NCBI Taxonomy" id="3112953"/>
    <lineage>
        <taxon>Bacteria</taxon>
        <taxon>Bacillati</taxon>
        <taxon>Cyanobacteriota</taxon>
        <taxon>Cyanophyceae</taxon>
        <taxon>Pseudanabaenales</taxon>
        <taxon>Pseudanabaenaceae</taxon>
        <taxon>Limnothrix</taxon>
    </lineage>
</organism>
<dbReference type="SUPFAM" id="SSF52743">
    <property type="entry name" value="Subtilisin-like"/>
    <property type="match status" value="1"/>
</dbReference>
<evidence type="ECO:0000256" key="5">
    <source>
        <dbReference type="PROSITE-ProRule" id="PRU01240"/>
    </source>
</evidence>
<feature type="domain" description="PatG C-terminal" evidence="8">
    <location>
        <begin position="595"/>
        <end position="707"/>
    </location>
</feature>
<comment type="similarity">
    <text evidence="1 5">Belongs to the peptidase S8 family.</text>
</comment>
<dbReference type="GO" id="GO:0006508">
    <property type="term" value="P:proteolysis"/>
    <property type="evidence" value="ECO:0007669"/>
    <property type="project" value="UniProtKB-KW"/>
</dbReference>
<dbReference type="InterPro" id="IPR050131">
    <property type="entry name" value="Peptidase_S8_subtilisin-like"/>
</dbReference>
<evidence type="ECO:0000313" key="10">
    <source>
        <dbReference type="Proteomes" id="UP001604335"/>
    </source>
</evidence>
<feature type="active site" description="Charge relay system" evidence="5">
    <location>
        <position position="29"/>
    </location>
</feature>
<accession>A0ABW7CCU5</accession>
<evidence type="ECO:0000256" key="3">
    <source>
        <dbReference type="ARBA" id="ARBA00022801"/>
    </source>
</evidence>
<dbReference type="Gene3D" id="3.40.50.200">
    <property type="entry name" value="Peptidase S8/S53 domain"/>
    <property type="match status" value="1"/>
</dbReference>
<feature type="active site" description="Charge relay system" evidence="5">
    <location>
        <position position="104"/>
    </location>
</feature>
<dbReference type="RefSeq" id="WP_393014613.1">
    <property type="nucleotide sequence ID" value="NZ_JAZAQF010000086.1"/>
</dbReference>
<protein>
    <submittedName>
        <fullName evidence="9">PatA/PatG family cyanobactin maturation protease</fullName>
    </submittedName>
</protein>
<feature type="domain" description="Peptidase S8/S53" evidence="6">
    <location>
        <begin position="23"/>
        <end position="307"/>
    </location>
</feature>
<evidence type="ECO:0000259" key="8">
    <source>
        <dbReference type="Pfam" id="PF18065"/>
    </source>
</evidence>
<dbReference type="CDD" id="cd07476">
    <property type="entry name" value="Peptidases_S8_thiazoline_oxidase_subtilisin-like_protease"/>
    <property type="match status" value="1"/>
</dbReference>
<dbReference type="PANTHER" id="PTHR43806:SF11">
    <property type="entry name" value="CEREVISIN-RELATED"/>
    <property type="match status" value="1"/>
</dbReference>
<dbReference type="InterPro" id="IPR036852">
    <property type="entry name" value="Peptidase_S8/S53_dom_sf"/>
</dbReference>